<keyword evidence="4 6" id="KW-0157">Chromophore</keyword>
<dbReference type="Pfam" id="PF03441">
    <property type="entry name" value="FAD_binding_7"/>
    <property type="match status" value="1"/>
</dbReference>
<evidence type="ECO:0000313" key="9">
    <source>
        <dbReference type="Proteomes" id="UP000075606"/>
    </source>
</evidence>
<dbReference type="Pfam" id="PF00875">
    <property type="entry name" value="DNA_photolyase"/>
    <property type="match status" value="1"/>
</dbReference>
<dbReference type="PANTHER" id="PTHR11455:SF9">
    <property type="entry name" value="CRYPTOCHROME CIRCADIAN CLOCK 5 ISOFORM X1"/>
    <property type="match status" value="1"/>
</dbReference>
<dbReference type="GO" id="GO:0006950">
    <property type="term" value="P:response to stress"/>
    <property type="evidence" value="ECO:0007669"/>
    <property type="project" value="UniProtKB-ARBA"/>
</dbReference>
<name>A0A150XA50_9BACT</name>
<dbReference type="InterPro" id="IPR014729">
    <property type="entry name" value="Rossmann-like_a/b/a_fold"/>
</dbReference>
<dbReference type="PRINTS" id="PR00147">
    <property type="entry name" value="DNAPHOTLYASE"/>
</dbReference>
<organism evidence="8 9">
    <name type="scientific">Roseivirga spongicola</name>
    <dbReference type="NCBI Taxonomy" id="333140"/>
    <lineage>
        <taxon>Bacteria</taxon>
        <taxon>Pseudomonadati</taxon>
        <taxon>Bacteroidota</taxon>
        <taxon>Cytophagia</taxon>
        <taxon>Cytophagales</taxon>
        <taxon>Roseivirgaceae</taxon>
        <taxon>Roseivirga</taxon>
    </lineage>
</organism>
<comment type="cofactor">
    <cofactor evidence="5">
        <name>FAD</name>
        <dbReference type="ChEBI" id="CHEBI:57692"/>
    </cofactor>
    <text evidence="5">Binds 1 FAD per subunit.</text>
</comment>
<dbReference type="PROSITE" id="PS51645">
    <property type="entry name" value="PHR_CRY_ALPHA_BETA"/>
    <property type="match status" value="1"/>
</dbReference>
<dbReference type="InterPro" id="IPR005101">
    <property type="entry name" value="Cryptochr/Photolyase_FAD-bd"/>
</dbReference>
<dbReference type="Gene3D" id="1.25.40.80">
    <property type="match status" value="1"/>
</dbReference>
<dbReference type="AlphaFoldDB" id="A0A150XA50"/>
<evidence type="ECO:0000256" key="3">
    <source>
        <dbReference type="ARBA" id="ARBA00022827"/>
    </source>
</evidence>
<comment type="caution">
    <text evidence="8">The sequence shown here is derived from an EMBL/GenBank/DDBJ whole genome shotgun (WGS) entry which is preliminary data.</text>
</comment>
<keyword evidence="3 5" id="KW-0274">FAD</keyword>
<dbReference type="PROSITE" id="PS00394">
    <property type="entry name" value="DNA_PHOTOLYASES_1_1"/>
    <property type="match status" value="1"/>
</dbReference>
<sequence length="489" mass="57919">MPKQEVSIVWFKRDLRLTDHLPLRRAIESGDKLLLLYCFDPELIADPHYDVRHWRFIWESIEDMNEILKPLGHQVEVFYTGFRKSLTYFSDIYHLKSIYSHQESGLKVTYDLDKWVKKFCGQNGVQWNEYLHNGVLRGAKNRKDWLKEFHGYMKSALDRPDLEKLQTIELAESVRQKFGKPVPKEFQSYNPNFQKGGASIGKKYMKSFLTDRVQHYSKSISKPEESRKGCSRLSPYIAWGNLSLREVYQARLTAKDQFGFKRQLANFGSRLQWHAHFVQKFEMEDRYEFENINRGYDFLEKEEKPELIQAWKDGKTGVPLVDACMRCLKETGYINFRMRAMLVSFLTHHLWQHWKEGAQYLASQFLDFVPGIHYPQFQMQAGMTGINTIRIYNPIKQSQDHDPEGKFIKKWVPELSDVPSEYIHVPWLMPPLEARMLNINPEDLKPVVDVKAAAERARKALWSHRNHTEVRKENYRILKKHTIPGRRMQ</sequence>
<protein>
    <submittedName>
        <fullName evidence="8">FAD-binding protein</fullName>
    </submittedName>
</protein>
<evidence type="ECO:0000256" key="2">
    <source>
        <dbReference type="ARBA" id="ARBA00022630"/>
    </source>
</evidence>
<dbReference type="Gene3D" id="1.10.579.10">
    <property type="entry name" value="DNA Cyclobutane Dipyrimidine Photolyase, subunit A, domain 3"/>
    <property type="match status" value="1"/>
</dbReference>
<dbReference type="PANTHER" id="PTHR11455">
    <property type="entry name" value="CRYPTOCHROME"/>
    <property type="match status" value="1"/>
</dbReference>
<feature type="binding site" evidence="5">
    <location>
        <position position="216"/>
    </location>
    <ligand>
        <name>FAD</name>
        <dbReference type="ChEBI" id="CHEBI:57692"/>
    </ligand>
</feature>
<dbReference type="SUPFAM" id="SSF52425">
    <property type="entry name" value="Cryptochrome/photolyase, N-terminal domain"/>
    <property type="match status" value="1"/>
</dbReference>
<dbReference type="GO" id="GO:0003677">
    <property type="term" value="F:DNA binding"/>
    <property type="evidence" value="ECO:0007669"/>
    <property type="project" value="TreeGrafter"/>
</dbReference>
<evidence type="ECO:0000313" key="8">
    <source>
        <dbReference type="EMBL" id="KYG75617.1"/>
    </source>
</evidence>
<dbReference type="InterPro" id="IPR006050">
    <property type="entry name" value="DNA_photolyase_N"/>
</dbReference>
<dbReference type="EMBL" id="LRPC01000012">
    <property type="protein sequence ID" value="KYG75617.1"/>
    <property type="molecule type" value="Genomic_DNA"/>
</dbReference>
<dbReference type="GO" id="GO:0009416">
    <property type="term" value="P:response to light stimulus"/>
    <property type="evidence" value="ECO:0007669"/>
    <property type="project" value="TreeGrafter"/>
</dbReference>
<dbReference type="InterPro" id="IPR036155">
    <property type="entry name" value="Crypto/Photolyase_N_sf"/>
</dbReference>
<dbReference type="GO" id="GO:0006139">
    <property type="term" value="P:nucleobase-containing compound metabolic process"/>
    <property type="evidence" value="ECO:0007669"/>
    <property type="project" value="UniProtKB-ARBA"/>
</dbReference>
<reference evidence="8 9" key="1">
    <citation type="submission" date="2016-01" db="EMBL/GenBank/DDBJ databases">
        <title>Genome sequencing of Roseivirga spongicola UST030701-084.</title>
        <authorList>
            <person name="Selvaratnam C."/>
            <person name="Thevarajoo S."/>
            <person name="Goh K.M."/>
            <person name="Ee R."/>
            <person name="Chan K.-G."/>
            <person name="Chong C.S."/>
        </authorList>
    </citation>
    <scope>NUCLEOTIDE SEQUENCE [LARGE SCALE GENOMIC DNA]</scope>
    <source>
        <strain evidence="8 9">UST030701-084</strain>
    </source>
</reference>
<dbReference type="OrthoDB" id="9772484at2"/>
<comment type="similarity">
    <text evidence="6">Belongs to the DNA photolyase family.</text>
</comment>
<dbReference type="Proteomes" id="UP000075606">
    <property type="component" value="Unassembled WGS sequence"/>
</dbReference>
<dbReference type="Gene3D" id="3.40.50.620">
    <property type="entry name" value="HUPs"/>
    <property type="match status" value="1"/>
</dbReference>
<evidence type="ECO:0000259" key="7">
    <source>
        <dbReference type="PROSITE" id="PS51645"/>
    </source>
</evidence>
<dbReference type="GO" id="GO:0003904">
    <property type="term" value="F:deoxyribodipyrimidine photo-lyase activity"/>
    <property type="evidence" value="ECO:0007669"/>
    <property type="project" value="TreeGrafter"/>
</dbReference>
<accession>A0A150XA50</accession>
<dbReference type="GO" id="GO:0071949">
    <property type="term" value="F:FAD binding"/>
    <property type="evidence" value="ECO:0007669"/>
    <property type="project" value="TreeGrafter"/>
</dbReference>
<keyword evidence="9" id="KW-1185">Reference proteome</keyword>
<dbReference type="STRING" id="333140.AWW68_07210"/>
<gene>
    <name evidence="8" type="ORF">AWW68_07210</name>
</gene>
<feature type="binding site" evidence="5">
    <location>
        <position position="267"/>
    </location>
    <ligand>
        <name>FAD</name>
        <dbReference type="ChEBI" id="CHEBI:57692"/>
    </ligand>
</feature>
<proteinExistence type="inferred from homology"/>
<dbReference type="RefSeq" id="WP_068219195.1">
    <property type="nucleotide sequence ID" value="NZ_CP139724.1"/>
</dbReference>
<keyword evidence="2 5" id="KW-0285">Flavoprotein</keyword>
<dbReference type="InterPro" id="IPR002081">
    <property type="entry name" value="Cryptochrome/DNA_photolyase_1"/>
</dbReference>
<dbReference type="InterPro" id="IPR036134">
    <property type="entry name" value="Crypto/Photolyase_FAD-like_sf"/>
</dbReference>
<evidence type="ECO:0000256" key="4">
    <source>
        <dbReference type="ARBA" id="ARBA00022991"/>
    </source>
</evidence>
<dbReference type="InterPro" id="IPR018394">
    <property type="entry name" value="DNA_photolyase_1_CS_C"/>
</dbReference>
<evidence type="ECO:0000256" key="6">
    <source>
        <dbReference type="RuleBase" id="RU004182"/>
    </source>
</evidence>
<feature type="domain" description="Photolyase/cryptochrome alpha/beta" evidence="7">
    <location>
        <begin position="5"/>
        <end position="135"/>
    </location>
</feature>
<comment type="cofactor">
    <cofactor evidence="1">
        <name>(6R)-5,10-methylene-5,6,7,8-tetrahydrofolate</name>
        <dbReference type="ChEBI" id="CHEBI:15636"/>
    </cofactor>
</comment>
<evidence type="ECO:0000256" key="5">
    <source>
        <dbReference type="PIRSR" id="PIRSR602081-1"/>
    </source>
</evidence>
<dbReference type="SUPFAM" id="SSF48173">
    <property type="entry name" value="Cryptochrome/photolyase FAD-binding domain"/>
    <property type="match status" value="1"/>
</dbReference>
<evidence type="ECO:0000256" key="1">
    <source>
        <dbReference type="ARBA" id="ARBA00001932"/>
    </source>
</evidence>